<protein>
    <submittedName>
        <fullName evidence="2">3'-to-5' exoribonuclease RNase R</fullName>
    </submittedName>
</protein>
<sequence length="609" mass="68750">MTNSLVAYKGKPARIANTIGNKFELEFADGSTLKVREKDFRFIHPKFTQVNEDCSKADFAVLAEFQEETLTLQDITEWLFDEYNAQNAWCVCLLVEDGLYFYWQKDSIFVRPTSQVESVQAKRDAEKLVAKNLAHCVENLTNNRFDEQDEPYLKEISRVALNQSKTAKILSHIGIENTPDAAYQFLLKIKYFKSSFNPYPARFDIPKDEEIAVQVPVIERTDLTHLTCYAIDNEGSNDADDAISIDGNKLWVHVADVANIVPSGSDLDVYAQARGSNFYLPNEIIHMLPISVTKASALGATERSDALSFSFEFDGENINNIKVMQSVICVTNTTYEAVDKILEKGSDEVLTKIKTIGELHKKFRDSQGSINLHLPNVDVHFINEKVTVAPQATSASRDLVAEMMVMAGRAMAQFTSENLIPVPYALQDKGTFTKEFLSRKDDLTLSESFLAIKNFKRSATSVKPLLHYGLGLPAYLRVTSPMRRYYDLLTHQQLINFINDKPMLEVAQIKEIIGSVNMALSDVGRVDRFSKDHFKCVFLMQNPDWTGTGVVVDIRGDKALFMIPELGMMDQIKFKKLPKLDEEIQLKVKSVNLVDKSASFKVIPFETFA</sequence>
<dbReference type="Gene3D" id="1.10.10.10">
    <property type="entry name" value="Winged helix-like DNA-binding domain superfamily/Winged helix DNA-binding domain"/>
    <property type="match status" value="1"/>
</dbReference>
<evidence type="ECO:0000259" key="1">
    <source>
        <dbReference type="SMART" id="SM00955"/>
    </source>
</evidence>
<dbReference type="InterPro" id="IPR036388">
    <property type="entry name" value="WH-like_DNA-bd_sf"/>
</dbReference>
<dbReference type="EMBL" id="FPHZ01000162">
    <property type="protein sequence ID" value="SFV88570.1"/>
    <property type="molecule type" value="Genomic_DNA"/>
</dbReference>
<dbReference type="PROSITE" id="PS01175">
    <property type="entry name" value="RIBONUCLEASE_II"/>
    <property type="match status" value="1"/>
</dbReference>
<dbReference type="InterPro" id="IPR012340">
    <property type="entry name" value="NA-bd_OB-fold"/>
</dbReference>
<name>A0A1W1E3M9_9ZZZZ</name>
<dbReference type="InterPro" id="IPR056404">
    <property type="entry name" value="HTH_RNase_II"/>
</dbReference>
<reference evidence="2" key="1">
    <citation type="submission" date="2016-10" db="EMBL/GenBank/DDBJ databases">
        <authorList>
            <person name="de Groot N.N."/>
        </authorList>
    </citation>
    <scope>NUCLEOTIDE SEQUENCE</scope>
</reference>
<evidence type="ECO:0000313" key="2">
    <source>
        <dbReference type="EMBL" id="SFV88570.1"/>
    </source>
</evidence>
<dbReference type="AlphaFoldDB" id="A0A1W1E3M9"/>
<dbReference type="InterPro" id="IPR022966">
    <property type="entry name" value="RNase_II/R_CS"/>
</dbReference>
<dbReference type="GO" id="GO:0000932">
    <property type="term" value="C:P-body"/>
    <property type="evidence" value="ECO:0007669"/>
    <property type="project" value="TreeGrafter"/>
</dbReference>
<dbReference type="Pfam" id="PF23161">
    <property type="entry name" value="HTH_RNase_II"/>
    <property type="match status" value="1"/>
</dbReference>
<proteinExistence type="predicted"/>
<dbReference type="InterPro" id="IPR001900">
    <property type="entry name" value="RNase_II/R"/>
</dbReference>
<dbReference type="PANTHER" id="PTHR23355:SF42">
    <property type="entry name" value="RIBONUCLEASE II, CHLOROPLASTIC_MITOCHONDRIAL"/>
    <property type="match status" value="1"/>
</dbReference>
<feature type="domain" description="RNB" evidence="1">
    <location>
        <begin position="220"/>
        <end position="500"/>
    </location>
</feature>
<accession>A0A1W1E3M9</accession>
<organism evidence="2">
    <name type="scientific">hydrothermal vent metagenome</name>
    <dbReference type="NCBI Taxonomy" id="652676"/>
    <lineage>
        <taxon>unclassified sequences</taxon>
        <taxon>metagenomes</taxon>
        <taxon>ecological metagenomes</taxon>
    </lineage>
</organism>
<dbReference type="Gene3D" id="2.40.50.140">
    <property type="entry name" value="Nucleic acid-binding proteins"/>
    <property type="match status" value="1"/>
</dbReference>
<dbReference type="GO" id="GO:0003723">
    <property type="term" value="F:RNA binding"/>
    <property type="evidence" value="ECO:0007669"/>
    <property type="project" value="InterPro"/>
</dbReference>
<gene>
    <name evidence="2" type="ORF">MNB_SUP05-SYMBIONT-5-847</name>
</gene>
<dbReference type="Pfam" id="PF00773">
    <property type="entry name" value="RNB"/>
    <property type="match status" value="1"/>
</dbReference>
<dbReference type="SMART" id="SM00955">
    <property type="entry name" value="RNB"/>
    <property type="match status" value="1"/>
</dbReference>
<dbReference type="PANTHER" id="PTHR23355">
    <property type="entry name" value="RIBONUCLEASE"/>
    <property type="match status" value="1"/>
</dbReference>
<dbReference type="GO" id="GO:0006402">
    <property type="term" value="P:mRNA catabolic process"/>
    <property type="evidence" value="ECO:0007669"/>
    <property type="project" value="TreeGrafter"/>
</dbReference>
<dbReference type="InterPro" id="IPR050180">
    <property type="entry name" value="RNR_Ribonuclease"/>
</dbReference>
<dbReference type="GO" id="GO:0000175">
    <property type="term" value="F:3'-5'-RNA exonuclease activity"/>
    <property type="evidence" value="ECO:0007669"/>
    <property type="project" value="TreeGrafter"/>
</dbReference>
<dbReference type="SUPFAM" id="SSF50249">
    <property type="entry name" value="Nucleic acid-binding proteins"/>
    <property type="match status" value="2"/>
</dbReference>